<evidence type="ECO:0000313" key="7">
    <source>
        <dbReference type="Proteomes" id="UP000222542"/>
    </source>
</evidence>
<dbReference type="Gramene" id="PHT61784">
    <property type="protein sequence ID" value="PHT61784"/>
    <property type="gene ID" value="T459_34368"/>
</dbReference>
<comment type="caution">
    <text evidence="6">The sequence shown here is derived from an EMBL/GenBank/DDBJ whole genome shotgun (WGS) entry which is preliminary data.</text>
</comment>
<dbReference type="EMBL" id="AYRZ02000118">
    <property type="protein sequence ID" value="PHT61784.1"/>
    <property type="molecule type" value="Genomic_DNA"/>
</dbReference>
<name>A0A2G2XWA3_CAPAN</name>
<proteinExistence type="inferred from homology"/>
<keyword evidence="4" id="KW-0611">Plant defense</keyword>
<keyword evidence="7" id="KW-1185">Reference proteome</keyword>
<evidence type="ECO:0000256" key="5">
    <source>
        <dbReference type="ARBA" id="ARBA00022840"/>
    </source>
</evidence>
<sequence>MKRFIEVCRINSMLVHLLLKIIPVSLEVMYICSTNLKASKSAEVGCFIKKLLEVSPDILREYLIHLQQHMINAITPSASARNIHVVIEFLLIILTDVPKDVIRHDKSFVLLERVGALTKEGSIIVHNLEKNIKETSSASLKLLENIELLRKDLKNVFLKVPADSSQLCFPMSDGLLFMTLLLRNLNDLVNSNAYSVALIKEEISRVKENLEHIRSFFGNVEQELHRDLWTRVLDVAYEAEHAINSILARDRGLLQLIFLFPETVGKIKLVKKEVQEKISKNMSIIFANSPNKPVINKSSIASK</sequence>
<dbReference type="Proteomes" id="UP000222542">
    <property type="component" value="Unassembled WGS sequence"/>
</dbReference>
<comment type="similarity">
    <text evidence="1">Belongs to the disease resistance NB-LRR family.</text>
</comment>
<evidence type="ECO:0000256" key="4">
    <source>
        <dbReference type="ARBA" id="ARBA00022821"/>
    </source>
</evidence>
<reference evidence="6 7" key="2">
    <citation type="journal article" date="2017" name="Genome Biol.">
        <title>New reference genome sequences of hot pepper reveal the massive evolution of plant disease-resistance genes by retroduplication.</title>
        <authorList>
            <person name="Kim S."/>
            <person name="Park J."/>
            <person name="Yeom S.I."/>
            <person name="Kim Y.M."/>
            <person name="Seo E."/>
            <person name="Kim K.T."/>
            <person name="Kim M.S."/>
            <person name="Lee J.M."/>
            <person name="Cheong K."/>
            <person name="Shin H.S."/>
            <person name="Kim S.B."/>
            <person name="Han K."/>
            <person name="Lee J."/>
            <person name="Park M."/>
            <person name="Lee H.A."/>
            <person name="Lee H.Y."/>
            <person name="Lee Y."/>
            <person name="Oh S."/>
            <person name="Lee J.H."/>
            <person name="Choi E."/>
            <person name="Choi E."/>
            <person name="Lee S.E."/>
            <person name="Jeon J."/>
            <person name="Kim H."/>
            <person name="Choi G."/>
            <person name="Song H."/>
            <person name="Lee J."/>
            <person name="Lee S.C."/>
            <person name="Kwon J.K."/>
            <person name="Lee H.Y."/>
            <person name="Koo N."/>
            <person name="Hong Y."/>
            <person name="Kim R.W."/>
            <person name="Kang W.H."/>
            <person name="Huh J.H."/>
            <person name="Kang B.C."/>
            <person name="Yang T.J."/>
            <person name="Lee Y.H."/>
            <person name="Bennetzen J.L."/>
            <person name="Choi D."/>
        </authorList>
    </citation>
    <scope>NUCLEOTIDE SEQUENCE [LARGE SCALE GENOMIC DNA]</scope>
    <source>
        <strain evidence="7">cv. CM334</strain>
    </source>
</reference>
<evidence type="ECO:0000256" key="2">
    <source>
        <dbReference type="ARBA" id="ARBA00022614"/>
    </source>
</evidence>
<keyword evidence="3" id="KW-0677">Repeat</keyword>
<reference evidence="6 7" key="1">
    <citation type="journal article" date="2014" name="Nat. Genet.">
        <title>Genome sequence of the hot pepper provides insights into the evolution of pungency in Capsicum species.</title>
        <authorList>
            <person name="Kim S."/>
            <person name="Park M."/>
            <person name="Yeom S.I."/>
            <person name="Kim Y.M."/>
            <person name="Lee J.M."/>
            <person name="Lee H.A."/>
            <person name="Seo E."/>
            <person name="Choi J."/>
            <person name="Cheong K."/>
            <person name="Kim K.T."/>
            <person name="Jung K."/>
            <person name="Lee G.W."/>
            <person name="Oh S.K."/>
            <person name="Bae C."/>
            <person name="Kim S.B."/>
            <person name="Lee H.Y."/>
            <person name="Kim S.Y."/>
            <person name="Kim M.S."/>
            <person name="Kang B.C."/>
            <person name="Jo Y.D."/>
            <person name="Yang H.B."/>
            <person name="Jeong H.J."/>
            <person name="Kang W.H."/>
            <person name="Kwon J.K."/>
            <person name="Shin C."/>
            <person name="Lim J.Y."/>
            <person name="Park J.H."/>
            <person name="Huh J.H."/>
            <person name="Kim J.S."/>
            <person name="Kim B.D."/>
            <person name="Cohen O."/>
            <person name="Paran I."/>
            <person name="Suh M.C."/>
            <person name="Lee S.B."/>
            <person name="Kim Y.K."/>
            <person name="Shin Y."/>
            <person name="Noh S.J."/>
            <person name="Park J."/>
            <person name="Seo Y.S."/>
            <person name="Kwon S.Y."/>
            <person name="Kim H.A."/>
            <person name="Park J.M."/>
            <person name="Kim H.J."/>
            <person name="Choi S.B."/>
            <person name="Bosland P.W."/>
            <person name="Reeves G."/>
            <person name="Jo S.H."/>
            <person name="Lee B.W."/>
            <person name="Cho H.T."/>
            <person name="Choi H.S."/>
            <person name="Lee M.S."/>
            <person name="Yu Y."/>
            <person name="Do Choi Y."/>
            <person name="Park B.S."/>
            <person name="van Deynze A."/>
            <person name="Ashrafi H."/>
            <person name="Hill T."/>
            <person name="Kim W.T."/>
            <person name="Pai H.S."/>
            <person name="Ahn H.K."/>
            <person name="Yeam I."/>
            <person name="Giovannoni J.J."/>
            <person name="Rose J.K."/>
            <person name="Sorensen I."/>
            <person name="Lee S.J."/>
            <person name="Kim R.W."/>
            <person name="Choi I.Y."/>
            <person name="Choi B.S."/>
            <person name="Lim J.S."/>
            <person name="Lee Y.H."/>
            <person name="Choi D."/>
        </authorList>
    </citation>
    <scope>NUCLEOTIDE SEQUENCE [LARGE SCALE GENOMIC DNA]</scope>
    <source>
        <strain evidence="7">cv. CM334</strain>
    </source>
</reference>
<protein>
    <submittedName>
        <fullName evidence="6">Uncharacterized protein</fullName>
    </submittedName>
</protein>
<dbReference type="InterPro" id="IPR038005">
    <property type="entry name" value="RX-like_CC"/>
</dbReference>
<gene>
    <name evidence="6" type="ORF">T459_34368</name>
</gene>
<keyword evidence="2" id="KW-0433">Leucine-rich repeat</keyword>
<dbReference type="GO" id="GO:0005524">
    <property type="term" value="F:ATP binding"/>
    <property type="evidence" value="ECO:0007669"/>
    <property type="project" value="UniProtKB-KW"/>
</dbReference>
<keyword evidence="5" id="KW-0067">ATP-binding</keyword>
<dbReference type="GO" id="GO:0006952">
    <property type="term" value="P:defense response"/>
    <property type="evidence" value="ECO:0007669"/>
    <property type="project" value="UniProtKB-KW"/>
</dbReference>
<evidence type="ECO:0000313" key="6">
    <source>
        <dbReference type="EMBL" id="PHT61784.1"/>
    </source>
</evidence>
<evidence type="ECO:0000256" key="3">
    <source>
        <dbReference type="ARBA" id="ARBA00022737"/>
    </source>
</evidence>
<evidence type="ECO:0000256" key="1">
    <source>
        <dbReference type="ARBA" id="ARBA00008894"/>
    </source>
</evidence>
<dbReference type="AlphaFoldDB" id="A0A2G2XWA3"/>
<organism evidence="6 7">
    <name type="scientific">Capsicum annuum</name>
    <name type="common">Capsicum pepper</name>
    <dbReference type="NCBI Taxonomy" id="4072"/>
    <lineage>
        <taxon>Eukaryota</taxon>
        <taxon>Viridiplantae</taxon>
        <taxon>Streptophyta</taxon>
        <taxon>Embryophyta</taxon>
        <taxon>Tracheophyta</taxon>
        <taxon>Spermatophyta</taxon>
        <taxon>Magnoliopsida</taxon>
        <taxon>eudicotyledons</taxon>
        <taxon>Gunneridae</taxon>
        <taxon>Pentapetalae</taxon>
        <taxon>asterids</taxon>
        <taxon>lamiids</taxon>
        <taxon>Solanales</taxon>
        <taxon>Solanaceae</taxon>
        <taxon>Solanoideae</taxon>
        <taxon>Capsiceae</taxon>
        <taxon>Capsicum</taxon>
    </lineage>
</organism>
<keyword evidence="5" id="KW-0547">Nucleotide-binding</keyword>
<accession>A0A2G2XWA3</accession>
<dbReference type="CDD" id="cd14798">
    <property type="entry name" value="RX-CC_like"/>
    <property type="match status" value="1"/>
</dbReference>